<keyword evidence="1" id="KW-0472">Membrane</keyword>
<feature type="transmembrane region" description="Helical" evidence="1">
    <location>
        <begin position="37"/>
        <end position="55"/>
    </location>
</feature>
<dbReference type="Proteomes" id="UP000005551">
    <property type="component" value="Unassembled WGS sequence"/>
</dbReference>
<accession>I5C3M8</accession>
<keyword evidence="3" id="KW-1185">Reference proteome</keyword>
<dbReference type="OrthoDB" id="1491846at2"/>
<comment type="caution">
    <text evidence="2">The sequence shown here is derived from an EMBL/GenBank/DDBJ whole genome shotgun (WGS) entry which is preliminary data.</text>
</comment>
<dbReference type="AlphaFoldDB" id="I5C3M8"/>
<evidence type="ECO:0000313" key="3">
    <source>
        <dbReference type="Proteomes" id="UP000005551"/>
    </source>
</evidence>
<sequence>MILGYNPIQTLGILLNGAVLIALALLYVHAWRSGIPGIQTLSAYLYMALCVYLIAQTTLHPWYLIPLLPLALLSGMRAAIPWTAIAFLSYIHYGSYPEWVEHVCRWVGYGSLIPFLWADAQKLRLRYFTSRH</sequence>
<feature type="transmembrane region" description="Helical" evidence="1">
    <location>
        <begin position="67"/>
        <end position="93"/>
    </location>
</feature>
<dbReference type="STRING" id="1189621.A3SI_10469"/>
<evidence type="ECO:0000313" key="2">
    <source>
        <dbReference type="EMBL" id="EIM76430.1"/>
    </source>
</evidence>
<evidence type="ECO:0008006" key="4">
    <source>
        <dbReference type="Google" id="ProtNLM"/>
    </source>
</evidence>
<evidence type="ECO:0000256" key="1">
    <source>
        <dbReference type="SAM" id="Phobius"/>
    </source>
</evidence>
<gene>
    <name evidence="2" type="ORF">A3SI_10469</name>
</gene>
<protein>
    <recommendedName>
        <fullName evidence="4">Integral membrane protein</fullName>
    </recommendedName>
</protein>
<dbReference type="RefSeq" id="WP_009055089.1">
    <property type="nucleotide sequence ID" value="NZ_AJYA01000021.1"/>
</dbReference>
<proteinExistence type="predicted"/>
<organism evidence="2 3">
    <name type="scientific">Nitritalea halalkaliphila LW7</name>
    <dbReference type="NCBI Taxonomy" id="1189621"/>
    <lineage>
        <taxon>Bacteria</taxon>
        <taxon>Pseudomonadati</taxon>
        <taxon>Bacteroidota</taxon>
        <taxon>Cytophagia</taxon>
        <taxon>Cytophagales</taxon>
        <taxon>Cyclobacteriaceae</taxon>
        <taxon>Nitritalea</taxon>
    </lineage>
</organism>
<keyword evidence="1" id="KW-1133">Transmembrane helix</keyword>
<dbReference type="EMBL" id="AJYA01000021">
    <property type="protein sequence ID" value="EIM76430.1"/>
    <property type="molecule type" value="Genomic_DNA"/>
</dbReference>
<name>I5C3M8_9BACT</name>
<feature type="transmembrane region" description="Helical" evidence="1">
    <location>
        <begin position="12"/>
        <end position="31"/>
    </location>
</feature>
<reference evidence="2 3" key="1">
    <citation type="submission" date="2012-05" db="EMBL/GenBank/DDBJ databases">
        <title>Genome sequence of Nitritalea halalkaliphila LW7.</title>
        <authorList>
            <person name="Jangir P.K."/>
            <person name="Singh A."/>
            <person name="Shivaji S."/>
            <person name="Sharma R."/>
        </authorList>
    </citation>
    <scope>NUCLEOTIDE SEQUENCE [LARGE SCALE GENOMIC DNA]</scope>
    <source>
        <strain evidence="2 3">LW7</strain>
    </source>
</reference>
<keyword evidence="1" id="KW-0812">Transmembrane</keyword>